<dbReference type="Proteomes" id="UP000596661">
    <property type="component" value="Chromosome 5"/>
</dbReference>
<sequence length="161" mass="18785">MTPGGEEVLKETLGQDRDWRLLCLCQCENTKFRENAVFKESRSTRNHRTSTKRIDKRLSKQTSRPTSERLLLNRKPKKWNGDDILLSLLGEEEERRYNFSCPRIPPSRLRSCKTKGRSHDRTNFSRAMILTIAGRSSLASSYPRRRDPIRRACYVLVELAS</sequence>
<dbReference type="EnsemblPlants" id="evm.model.05.707">
    <property type="protein sequence ID" value="cds.evm.model.05.707"/>
    <property type="gene ID" value="evm.TU.05.707"/>
</dbReference>
<evidence type="ECO:0000313" key="2">
    <source>
        <dbReference type="EnsemblPlants" id="cds.evm.model.05.707"/>
    </source>
</evidence>
<dbReference type="AlphaFoldDB" id="A0A803PRI0"/>
<organism evidence="2 3">
    <name type="scientific">Cannabis sativa</name>
    <name type="common">Hemp</name>
    <name type="synonym">Marijuana</name>
    <dbReference type="NCBI Taxonomy" id="3483"/>
    <lineage>
        <taxon>Eukaryota</taxon>
        <taxon>Viridiplantae</taxon>
        <taxon>Streptophyta</taxon>
        <taxon>Embryophyta</taxon>
        <taxon>Tracheophyta</taxon>
        <taxon>Spermatophyta</taxon>
        <taxon>Magnoliopsida</taxon>
        <taxon>eudicotyledons</taxon>
        <taxon>Gunneridae</taxon>
        <taxon>Pentapetalae</taxon>
        <taxon>rosids</taxon>
        <taxon>fabids</taxon>
        <taxon>Rosales</taxon>
        <taxon>Cannabaceae</taxon>
        <taxon>Cannabis</taxon>
    </lineage>
</organism>
<evidence type="ECO:0000256" key="1">
    <source>
        <dbReference type="SAM" id="MobiDB-lite"/>
    </source>
</evidence>
<accession>A0A803PRI0</accession>
<dbReference type="EMBL" id="UZAU01000440">
    <property type="status" value="NOT_ANNOTATED_CDS"/>
    <property type="molecule type" value="Genomic_DNA"/>
</dbReference>
<dbReference type="Gramene" id="evm.model.05.707">
    <property type="protein sequence ID" value="cds.evm.model.05.707"/>
    <property type="gene ID" value="evm.TU.05.707"/>
</dbReference>
<proteinExistence type="predicted"/>
<reference evidence="2" key="1">
    <citation type="submission" date="2018-11" db="EMBL/GenBank/DDBJ databases">
        <authorList>
            <person name="Grassa J C."/>
        </authorList>
    </citation>
    <scope>NUCLEOTIDE SEQUENCE [LARGE SCALE GENOMIC DNA]</scope>
</reference>
<keyword evidence="3" id="KW-1185">Reference proteome</keyword>
<feature type="region of interest" description="Disordered" evidence="1">
    <location>
        <begin position="39"/>
        <end position="66"/>
    </location>
</feature>
<reference evidence="2" key="2">
    <citation type="submission" date="2021-03" db="UniProtKB">
        <authorList>
            <consortium name="EnsemblPlants"/>
        </authorList>
    </citation>
    <scope>IDENTIFICATION</scope>
</reference>
<protein>
    <submittedName>
        <fullName evidence="2">Uncharacterized protein</fullName>
    </submittedName>
</protein>
<name>A0A803PRI0_CANSA</name>
<evidence type="ECO:0000313" key="3">
    <source>
        <dbReference type="Proteomes" id="UP000596661"/>
    </source>
</evidence>